<keyword evidence="4" id="KW-0809">Transit peptide</keyword>
<comment type="similarity">
    <text evidence="2 6">Belongs to the AIM24 family.</text>
</comment>
<comment type="subcellular location">
    <subcellularLocation>
        <location evidence="1 6">Mitochondrion</location>
    </subcellularLocation>
</comment>
<name>A0A061HMD2_BLUGR</name>
<sequence length="223" mass="25187">MPFLHHRISSTTNTTVLISTKSPITSFAVLNLNGTVDWMIAQRNALLAWTGHSLSLSARVARGFGFARWGNTKVTGRGLIALTGGGTIFQVRLKDGEKFVVNPSNVVAYTLTQQLPEPYRLPSSRYDLKQPWMNRITDLMYKFSPTRDLFKARLWHRAVQLFNTILKWSRQAVFGNELFMKFTGPATILISSRTAQFNDWRSLQDAKPVGAEPHPDKSSRPHV</sequence>
<proteinExistence type="inferred from homology"/>
<dbReference type="HOGENOM" id="CLU_046558_1_0_1"/>
<evidence type="ECO:0000256" key="5">
    <source>
        <dbReference type="ARBA" id="ARBA00023128"/>
    </source>
</evidence>
<evidence type="ECO:0000256" key="3">
    <source>
        <dbReference type="ARBA" id="ARBA00013287"/>
    </source>
</evidence>
<evidence type="ECO:0000256" key="2">
    <source>
        <dbReference type="ARBA" id="ARBA00009322"/>
    </source>
</evidence>
<dbReference type="InterPro" id="IPR002838">
    <property type="entry name" value="AIM24"/>
</dbReference>
<evidence type="ECO:0000313" key="9">
    <source>
        <dbReference type="Proteomes" id="UP000053110"/>
    </source>
</evidence>
<dbReference type="EMBL" id="KE373361">
    <property type="protein sequence ID" value="EPQ67881.1"/>
    <property type="molecule type" value="Genomic_DNA"/>
</dbReference>
<organism evidence="8">
    <name type="scientific">Blumeria graminis f. sp. tritici 96224</name>
    <dbReference type="NCBI Taxonomy" id="1268274"/>
    <lineage>
        <taxon>Eukaryota</taxon>
        <taxon>Fungi</taxon>
        <taxon>Dikarya</taxon>
        <taxon>Ascomycota</taxon>
        <taxon>Pezizomycotina</taxon>
        <taxon>Leotiomycetes</taxon>
        <taxon>Erysiphales</taxon>
        <taxon>Erysiphaceae</taxon>
        <taxon>Blumeria</taxon>
    </lineage>
</organism>
<reference evidence="8" key="3">
    <citation type="submission" date="2018-07" db="EMBL/GenBank/DDBJ databases">
        <authorList>
            <person name="Quirk P.G."/>
            <person name="Krulwich T.A."/>
        </authorList>
    </citation>
    <scope>NUCLEOTIDE SEQUENCE</scope>
    <source>
        <strain evidence="8">96224</strain>
    </source>
</reference>
<dbReference type="Gene3D" id="3.60.160.10">
    <property type="entry name" value="Mitochondrial biogenesis AIM24"/>
    <property type="match status" value="1"/>
</dbReference>
<reference evidence="7" key="2">
    <citation type="submission" date="2013-01" db="EMBL/GenBank/DDBJ databases">
        <title>The wheat powdery mildew genome reveals unique evolution of an obligate biotroph.</title>
        <authorList>
            <person name="Oberhaensli S."/>
            <person name="Wicker T."/>
            <person name="Keller B."/>
        </authorList>
    </citation>
    <scope>NUCLEOTIDE SEQUENCE</scope>
    <source>
        <strain evidence="7">96224</strain>
    </source>
</reference>
<accession>A0A061HMD2</accession>
<gene>
    <name evidence="7" type="ORF">BGT96224_1247</name>
    <name evidence="8" type="ORF">BGT96224V2_LOCUS45</name>
</gene>
<dbReference type="EMBL" id="UIGY01000001">
    <property type="protein sequence ID" value="SUZ06870.1"/>
    <property type="molecule type" value="Genomic_DNA"/>
</dbReference>
<dbReference type="GO" id="GO:0007007">
    <property type="term" value="P:inner mitochondrial membrane organization"/>
    <property type="evidence" value="ECO:0007669"/>
    <property type="project" value="TreeGrafter"/>
</dbReference>
<dbReference type="Pfam" id="PF01987">
    <property type="entry name" value="AIM24"/>
    <property type="match status" value="1"/>
</dbReference>
<dbReference type="GO" id="GO:0005743">
    <property type="term" value="C:mitochondrial inner membrane"/>
    <property type="evidence" value="ECO:0007669"/>
    <property type="project" value="TreeGrafter"/>
</dbReference>
<evidence type="ECO:0000313" key="7">
    <source>
        <dbReference type="EMBL" id="EPQ67881.1"/>
    </source>
</evidence>
<dbReference type="PANTHER" id="PTHR36959:SF2">
    <property type="entry name" value="ALTERED INHERITANCE OF MITOCHONDRIA PROTEIN 24, MITOCHONDRIAL"/>
    <property type="match status" value="1"/>
</dbReference>
<keyword evidence="5 6" id="KW-0496">Mitochondrion</keyword>
<dbReference type="InterPro" id="IPR036983">
    <property type="entry name" value="AIM24_sf"/>
</dbReference>
<dbReference type="SUPFAM" id="SSF51219">
    <property type="entry name" value="TRAP-like"/>
    <property type="match status" value="1"/>
</dbReference>
<evidence type="ECO:0000313" key="8">
    <source>
        <dbReference type="EMBL" id="SUZ06870.1"/>
    </source>
</evidence>
<dbReference type="AlphaFoldDB" id="A0A061HMD2"/>
<dbReference type="InterPro" id="IPR016031">
    <property type="entry name" value="Trp_RNA-bd_attenuator-like_dom"/>
</dbReference>
<protein>
    <recommendedName>
        <fullName evidence="3 6">Altered inheritance of mitochondria protein 24, mitochondrial</fullName>
    </recommendedName>
</protein>
<dbReference type="Proteomes" id="UP000053110">
    <property type="component" value="Unassembled WGS sequence"/>
</dbReference>
<evidence type="ECO:0000256" key="6">
    <source>
        <dbReference type="RuleBase" id="RU363045"/>
    </source>
</evidence>
<dbReference type="PANTHER" id="PTHR36959">
    <property type="entry name" value="ALTERED INHERITANCE OF MITOCHONDRIA PROTEIN 24, MITOCHONDRIAL"/>
    <property type="match status" value="1"/>
</dbReference>
<dbReference type="OrthoDB" id="5295771at2759"/>
<evidence type="ECO:0000256" key="1">
    <source>
        <dbReference type="ARBA" id="ARBA00004173"/>
    </source>
</evidence>
<evidence type="ECO:0000256" key="4">
    <source>
        <dbReference type="ARBA" id="ARBA00022946"/>
    </source>
</evidence>
<reference evidence="9" key="1">
    <citation type="journal article" date="2013" name="Nat. Genet.">
        <title>The wheat powdery mildew genome shows the unique evolution of an obligate biotroph.</title>
        <authorList>
            <person name="Wicker T."/>
            <person name="Oberhaensli S."/>
            <person name="Parlange F."/>
            <person name="Buchmann J.P."/>
            <person name="Shatalina M."/>
            <person name="Roffler S."/>
            <person name="Ben-David R."/>
            <person name="Dolezel J."/>
            <person name="Simkova H."/>
            <person name="Schulze-Lefert P."/>
            <person name="Spanu P.D."/>
            <person name="Bruggmann R."/>
            <person name="Amselem J."/>
            <person name="Quesneville H."/>
            <person name="Ver Loren van Themaat E."/>
            <person name="Paape T."/>
            <person name="Shimizu K.K."/>
            <person name="Keller B."/>
        </authorList>
    </citation>
    <scope>NUCLEOTIDE SEQUENCE [LARGE SCALE GENOMIC DNA]</scope>
    <source>
        <strain evidence="9">96224</strain>
    </source>
</reference>